<sequence>MCDSSARMHCLAERRSKIGQTVTGKYENAMRVSNSIAAATARPTFIRFITLEARAPNLRQTLPKALHRSSPLTITSNRYSALWSDDDQAVDKDSSDKNEKTKSTSHHSRPRQRSASREPSASHSRGRSASFPPLEESKKVSCNTTGGSGGNSNSQGQKQPEKTSSSSSSSSQKADKQVCWAARISHIDAWERELLECKTMNEKLLETIAQMQKVMSEMAEKKIPRLNSPPHTTPSAPQQR</sequence>
<comment type="caution">
    <text evidence="1">The sequence shown here is derived from an EMBL/GenBank/DDBJ whole genome shotgun (WGS) entry which is preliminary data.</text>
</comment>
<organism evidence="1 2">
    <name type="scientific">Hyalomma asiaticum</name>
    <name type="common">Tick</name>
    <dbReference type="NCBI Taxonomy" id="266040"/>
    <lineage>
        <taxon>Eukaryota</taxon>
        <taxon>Metazoa</taxon>
        <taxon>Ecdysozoa</taxon>
        <taxon>Arthropoda</taxon>
        <taxon>Chelicerata</taxon>
        <taxon>Arachnida</taxon>
        <taxon>Acari</taxon>
        <taxon>Parasitiformes</taxon>
        <taxon>Ixodida</taxon>
        <taxon>Ixodoidea</taxon>
        <taxon>Ixodidae</taxon>
        <taxon>Hyalomminae</taxon>
        <taxon>Hyalomma</taxon>
    </lineage>
</organism>
<dbReference type="EMBL" id="CM023488">
    <property type="protein sequence ID" value="KAH6924464.1"/>
    <property type="molecule type" value="Genomic_DNA"/>
</dbReference>
<accession>A0ACB7RRH7</accession>
<evidence type="ECO:0000313" key="2">
    <source>
        <dbReference type="Proteomes" id="UP000821845"/>
    </source>
</evidence>
<name>A0ACB7RRH7_HYAAI</name>
<gene>
    <name evidence="1" type="ORF">HPB50_018311</name>
</gene>
<proteinExistence type="predicted"/>
<evidence type="ECO:0000313" key="1">
    <source>
        <dbReference type="EMBL" id="KAH6924464.1"/>
    </source>
</evidence>
<protein>
    <submittedName>
        <fullName evidence="1">Uncharacterized protein</fullName>
    </submittedName>
</protein>
<dbReference type="Proteomes" id="UP000821845">
    <property type="component" value="Chromosome 8"/>
</dbReference>
<reference evidence="1" key="1">
    <citation type="submission" date="2020-05" db="EMBL/GenBank/DDBJ databases">
        <title>Large-scale comparative analyses of tick genomes elucidate their genetic diversity and vector capacities.</title>
        <authorList>
            <person name="Jia N."/>
            <person name="Wang J."/>
            <person name="Shi W."/>
            <person name="Du L."/>
            <person name="Sun Y."/>
            <person name="Zhan W."/>
            <person name="Jiang J."/>
            <person name="Wang Q."/>
            <person name="Zhang B."/>
            <person name="Ji P."/>
            <person name="Sakyi L.B."/>
            <person name="Cui X."/>
            <person name="Yuan T."/>
            <person name="Jiang B."/>
            <person name="Yang W."/>
            <person name="Lam T.T.-Y."/>
            <person name="Chang Q."/>
            <person name="Ding S."/>
            <person name="Wang X."/>
            <person name="Zhu J."/>
            <person name="Ruan X."/>
            <person name="Zhao L."/>
            <person name="Wei J."/>
            <person name="Que T."/>
            <person name="Du C."/>
            <person name="Cheng J."/>
            <person name="Dai P."/>
            <person name="Han X."/>
            <person name="Huang E."/>
            <person name="Gao Y."/>
            <person name="Liu J."/>
            <person name="Shao H."/>
            <person name="Ye R."/>
            <person name="Li L."/>
            <person name="Wei W."/>
            <person name="Wang X."/>
            <person name="Wang C."/>
            <person name="Yang T."/>
            <person name="Huo Q."/>
            <person name="Li W."/>
            <person name="Guo W."/>
            <person name="Chen H."/>
            <person name="Zhou L."/>
            <person name="Ni X."/>
            <person name="Tian J."/>
            <person name="Zhou Y."/>
            <person name="Sheng Y."/>
            <person name="Liu T."/>
            <person name="Pan Y."/>
            <person name="Xia L."/>
            <person name="Li J."/>
            <person name="Zhao F."/>
            <person name="Cao W."/>
        </authorList>
    </citation>
    <scope>NUCLEOTIDE SEQUENCE</scope>
    <source>
        <strain evidence="1">Hyas-2018</strain>
    </source>
</reference>
<keyword evidence="2" id="KW-1185">Reference proteome</keyword>